<dbReference type="AlphaFoldDB" id="A0A9D4YNB2"/>
<sequence>MVFLIEGVVWLLMIQMNKAIEDLFWKKTHTGWKKLFTVTVCFFLKNLQIKHVLILLRVSLRKCCSDFHTPFLVIWRGLAAYDPNEQSYRRFVLEENTYWLEEAVYSDSLFFPKEPSDQACSHSSSGFLKKMLLRFSHTIFSHLACNATSD</sequence>
<organism evidence="2 3">
    <name type="scientific">Pisum sativum</name>
    <name type="common">Garden pea</name>
    <name type="synonym">Lathyrus oleraceus</name>
    <dbReference type="NCBI Taxonomy" id="3888"/>
    <lineage>
        <taxon>Eukaryota</taxon>
        <taxon>Viridiplantae</taxon>
        <taxon>Streptophyta</taxon>
        <taxon>Embryophyta</taxon>
        <taxon>Tracheophyta</taxon>
        <taxon>Spermatophyta</taxon>
        <taxon>Magnoliopsida</taxon>
        <taxon>eudicotyledons</taxon>
        <taxon>Gunneridae</taxon>
        <taxon>Pentapetalae</taxon>
        <taxon>rosids</taxon>
        <taxon>fabids</taxon>
        <taxon>Fabales</taxon>
        <taxon>Fabaceae</taxon>
        <taxon>Papilionoideae</taxon>
        <taxon>50 kb inversion clade</taxon>
        <taxon>NPAAA clade</taxon>
        <taxon>Hologalegina</taxon>
        <taxon>IRL clade</taxon>
        <taxon>Fabeae</taxon>
        <taxon>Lathyrus</taxon>
    </lineage>
</organism>
<dbReference type="Gramene" id="Psat01G0092300-T2">
    <property type="protein sequence ID" value="KAI5441649.1"/>
    <property type="gene ID" value="KIW84_010923"/>
</dbReference>
<gene>
    <name evidence="2" type="ORF">KIW84_010923</name>
</gene>
<reference evidence="2 3" key="1">
    <citation type="journal article" date="2022" name="Nat. Genet.">
        <title>Improved pea reference genome and pan-genome highlight genomic features and evolutionary characteristics.</title>
        <authorList>
            <person name="Yang T."/>
            <person name="Liu R."/>
            <person name="Luo Y."/>
            <person name="Hu S."/>
            <person name="Wang D."/>
            <person name="Wang C."/>
            <person name="Pandey M.K."/>
            <person name="Ge S."/>
            <person name="Xu Q."/>
            <person name="Li N."/>
            <person name="Li G."/>
            <person name="Huang Y."/>
            <person name="Saxena R.K."/>
            <person name="Ji Y."/>
            <person name="Li M."/>
            <person name="Yan X."/>
            <person name="He Y."/>
            <person name="Liu Y."/>
            <person name="Wang X."/>
            <person name="Xiang C."/>
            <person name="Varshney R.K."/>
            <person name="Ding H."/>
            <person name="Gao S."/>
            <person name="Zong X."/>
        </authorList>
    </citation>
    <scope>NUCLEOTIDE SEQUENCE [LARGE SCALE GENOMIC DNA]</scope>
    <source>
        <strain evidence="2 3">cv. Zhongwan 6</strain>
    </source>
</reference>
<name>A0A9D4YNB2_PEA</name>
<dbReference type="EMBL" id="JAMSHJ010000001">
    <property type="protein sequence ID" value="KAI5441649.1"/>
    <property type="molecule type" value="Genomic_DNA"/>
</dbReference>
<dbReference type="Proteomes" id="UP001058974">
    <property type="component" value="Chromosome 1"/>
</dbReference>
<protein>
    <submittedName>
        <fullName evidence="2">Uncharacterized protein</fullName>
    </submittedName>
</protein>
<evidence type="ECO:0000313" key="3">
    <source>
        <dbReference type="Proteomes" id="UP001058974"/>
    </source>
</evidence>
<feature type="chain" id="PRO_5039198262" evidence="1">
    <location>
        <begin position="20"/>
        <end position="150"/>
    </location>
</feature>
<keyword evidence="1" id="KW-0732">Signal</keyword>
<evidence type="ECO:0000256" key="1">
    <source>
        <dbReference type="SAM" id="SignalP"/>
    </source>
</evidence>
<keyword evidence="3" id="KW-1185">Reference proteome</keyword>
<proteinExistence type="predicted"/>
<comment type="caution">
    <text evidence="2">The sequence shown here is derived from an EMBL/GenBank/DDBJ whole genome shotgun (WGS) entry which is preliminary data.</text>
</comment>
<evidence type="ECO:0000313" key="2">
    <source>
        <dbReference type="EMBL" id="KAI5441649.1"/>
    </source>
</evidence>
<feature type="signal peptide" evidence="1">
    <location>
        <begin position="1"/>
        <end position="19"/>
    </location>
</feature>
<accession>A0A9D4YNB2</accession>